<reference evidence="1 2" key="1">
    <citation type="submission" date="2024-06" db="EMBL/GenBank/DDBJ databases">
        <authorList>
            <person name="Campbell A.G."/>
        </authorList>
    </citation>
    <scope>NUCLEOTIDE SEQUENCE [LARGE SCALE GENOMIC DNA]</scope>
    <source>
        <strain evidence="1 2">EM12</strain>
    </source>
</reference>
<keyword evidence="2" id="KW-1185">Reference proteome</keyword>
<proteinExistence type="predicted"/>
<dbReference type="Proteomes" id="UP001480955">
    <property type="component" value="Unassembled WGS sequence"/>
</dbReference>
<accession>A0ABV1QMQ0</accession>
<evidence type="ECO:0000313" key="2">
    <source>
        <dbReference type="Proteomes" id="UP001480955"/>
    </source>
</evidence>
<comment type="caution">
    <text evidence="1">The sequence shown here is derived from an EMBL/GenBank/DDBJ whole genome shotgun (WGS) entry which is preliminary data.</text>
</comment>
<evidence type="ECO:0000313" key="1">
    <source>
        <dbReference type="EMBL" id="MER2250701.1"/>
    </source>
</evidence>
<dbReference type="RefSeq" id="WP_350394893.1">
    <property type="nucleotide sequence ID" value="NZ_JBELQE010000072.1"/>
</dbReference>
<sequence length="136" mass="14663">MTDPRSARETLAARLSREMMEAERQGFGTSTVWLTREETDLICAALRTVSGGDSARLDFMDRCVAAMSAQDGAIRNWRVTIDQDGLTLSAASSAQRHAPASSVHASCRAAIDERIAELDSARAITGDGQADYKSRA</sequence>
<gene>
    <name evidence="1" type="ORF">ABS772_12340</name>
</gene>
<protein>
    <submittedName>
        <fullName evidence="1">Uncharacterized protein</fullName>
    </submittedName>
</protein>
<name>A0ABV1QMQ0_9HYPH</name>
<dbReference type="EMBL" id="JBELQE010000072">
    <property type="protein sequence ID" value="MER2250701.1"/>
    <property type="molecule type" value="Genomic_DNA"/>
</dbReference>
<organism evidence="1 2">
    <name type="scientific">Methylorubrum podarium</name>
    <dbReference type="NCBI Taxonomy" id="200476"/>
    <lineage>
        <taxon>Bacteria</taxon>
        <taxon>Pseudomonadati</taxon>
        <taxon>Pseudomonadota</taxon>
        <taxon>Alphaproteobacteria</taxon>
        <taxon>Hyphomicrobiales</taxon>
        <taxon>Methylobacteriaceae</taxon>
        <taxon>Methylorubrum</taxon>
    </lineage>
</organism>